<evidence type="ECO:0000256" key="3">
    <source>
        <dbReference type="SAM" id="SignalP"/>
    </source>
</evidence>
<reference evidence="5" key="1">
    <citation type="journal article" date="2015" name="Sci. Rep.">
        <title>Tissue- and time-dependent transcription in Ixodes ricinus salivary glands and midguts when blood feeding on the vertebrate host.</title>
        <authorList>
            <person name="Kotsyfakis M."/>
            <person name="Schwarz A."/>
            <person name="Erhart J."/>
            <person name="Ribeiro J.M."/>
        </authorList>
    </citation>
    <scope>NUCLEOTIDE SEQUENCE</scope>
    <source>
        <tissue evidence="5">Salivary gland and midgut</tissue>
    </source>
</reference>
<feature type="signal peptide" evidence="3">
    <location>
        <begin position="1"/>
        <end position="24"/>
    </location>
</feature>
<proteinExistence type="evidence at transcript level"/>
<keyword evidence="2" id="KW-1015">Disulfide bond</keyword>
<protein>
    <submittedName>
        <fullName evidence="5">Putative trypsin inhibitor like cysteine rich domain protein</fullName>
    </submittedName>
</protein>
<dbReference type="Gene3D" id="2.10.25.10">
    <property type="entry name" value="Laminin"/>
    <property type="match status" value="1"/>
</dbReference>
<evidence type="ECO:0000313" key="5">
    <source>
        <dbReference type="EMBL" id="JAB74555.1"/>
    </source>
</evidence>
<evidence type="ECO:0000256" key="2">
    <source>
        <dbReference type="ARBA" id="ARBA00023157"/>
    </source>
</evidence>
<dbReference type="PANTHER" id="PTHR23259">
    <property type="entry name" value="RIDDLE"/>
    <property type="match status" value="1"/>
</dbReference>
<dbReference type="GO" id="GO:0030414">
    <property type="term" value="F:peptidase inhibitor activity"/>
    <property type="evidence" value="ECO:0007669"/>
    <property type="project" value="UniProtKB-KW"/>
</dbReference>
<evidence type="ECO:0000256" key="1">
    <source>
        <dbReference type="ARBA" id="ARBA00022690"/>
    </source>
</evidence>
<evidence type="ECO:0000259" key="4">
    <source>
        <dbReference type="Pfam" id="PF01826"/>
    </source>
</evidence>
<dbReference type="InterPro" id="IPR051368">
    <property type="entry name" value="SerProtInhib-TIL_Domain"/>
</dbReference>
<dbReference type="EMBL" id="GANP01009913">
    <property type="protein sequence ID" value="JAB74555.1"/>
    <property type="molecule type" value="mRNA"/>
</dbReference>
<dbReference type="AlphaFoldDB" id="V5GVZ7"/>
<dbReference type="CDD" id="cd19941">
    <property type="entry name" value="TIL"/>
    <property type="match status" value="1"/>
</dbReference>
<accession>V5GVZ7</accession>
<dbReference type="Pfam" id="PF01826">
    <property type="entry name" value="TIL"/>
    <property type="match status" value="1"/>
</dbReference>
<dbReference type="PANTHER" id="PTHR23259:SF69">
    <property type="entry name" value="GEO11767P1-RELATED"/>
    <property type="match status" value="1"/>
</dbReference>
<keyword evidence="1" id="KW-0646">Protease inhibitor</keyword>
<dbReference type="InterPro" id="IPR002919">
    <property type="entry name" value="TIL_dom"/>
</dbReference>
<dbReference type="InterPro" id="IPR036084">
    <property type="entry name" value="Ser_inhib-like_sf"/>
</dbReference>
<feature type="chain" id="PRO_5004734548" evidence="3">
    <location>
        <begin position="25"/>
        <end position="100"/>
    </location>
</feature>
<feature type="domain" description="TIL" evidence="4">
    <location>
        <begin position="43"/>
        <end position="99"/>
    </location>
</feature>
<keyword evidence="3" id="KW-0732">Signal</keyword>
<name>V5GVZ7_IXORI</name>
<organism evidence="5">
    <name type="scientific">Ixodes ricinus</name>
    <name type="common">Common tick</name>
    <name type="synonym">Acarus ricinus</name>
    <dbReference type="NCBI Taxonomy" id="34613"/>
    <lineage>
        <taxon>Eukaryota</taxon>
        <taxon>Metazoa</taxon>
        <taxon>Ecdysozoa</taxon>
        <taxon>Arthropoda</taxon>
        <taxon>Chelicerata</taxon>
        <taxon>Arachnida</taxon>
        <taxon>Acari</taxon>
        <taxon>Parasitiformes</taxon>
        <taxon>Ixodida</taxon>
        <taxon>Ixodoidea</taxon>
        <taxon>Ixodidae</taxon>
        <taxon>Ixodinae</taxon>
        <taxon>Ixodes</taxon>
    </lineage>
</organism>
<dbReference type="SUPFAM" id="SSF57567">
    <property type="entry name" value="Serine protease inhibitors"/>
    <property type="match status" value="1"/>
</dbReference>
<sequence length="100" mass="10623">MDARVSRCALLAYLTMLATGYAAASGGLRGARDNDGENAILPCGQGEVFKECESSSCAELTCASPEPTDECSRDCVFGCFCKDGLYRNTEKKCVSLDNCS</sequence>